<proteinExistence type="predicted"/>
<accession>A0AAN6M4B4</accession>
<gene>
    <name evidence="1" type="ORF">GRF29_19g1824177</name>
</gene>
<dbReference type="EMBL" id="WVTA01000003">
    <property type="protein sequence ID" value="KAK3214965.1"/>
    <property type="molecule type" value="Genomic_DNA"/>
</dbReference>
<evidence type="ECO:0000313" key="2">
    <source>
        <dbReference type="Proteomes" id="UP001280581"/>
    </source>
</evidence>
<reference evidence="1 2" key="1">
    <citation type="submission" date="2021-02" db="EMBL/GenBank/DDBJ databases">
        <title>Genome assembly of Pseudopithomyces chartarum.</title>
        <authorList>
            <person name="Jauregui R."/>
            <person name="Singh J."/>
            <person name="Voisey C."/>
        </authorList>
    </citation>
    <scope>NUCLEOTIDE SEQUENCE [LARGE SCALE GENOMIC DNA]</scope>
    <source>
        <strain evidence="1 2">AGR01</strain>
    </source>
</reference>
<protein>
    <submittedName>
        <fullName evidence="1">Uncharacterized protein</fullName>
    </submittedName>
</protein>
<evidence type="ECO:0000313" key="1">
    <source>
        <dbReference type="EMBL" id="KAK3214965.1"/>
    </source>
</evidence>
<organism evidence="1 2">
    <name type="scientific">Pseudopithomyces chartarum</name>
    <dbReference type="NCBI Taxonomy" id="1892770"/>
    <lineage>
        <taxon>Eukaryota</taxon>
        <taxon>Fungi</taxon>
        <taxon>Dikarya</taxon>
        <taxon>Ascomycota</taxon>
        <taxon>Pezizomycotina</taxon>
        <taxon>Dothideomycetes</taxon>
        <taxon>Pleosporomycetidae</taxon>
        <taxon>Pleosporales</taxon>
        <taxon>Massarineae</taxon>
        <taxon>Didymosphaeriaceae</taxon>
        <taxon>Pseudopithomyces</taxon>
    </lineage>
</organism>
<sequence>MPETLDATWTRLTEAIVQLQRSIQVYRGFPPHSASNDAGAHGLDLLATQLSAFESELKKRGQWGISTGYQPDPFLDIDLSDLDDAINHLDNAIHMPRYPRQAKTPHAHFSTQNWVYDLQWSEWSYTIQGSGHRVFLTEWECDTISGEWQMVWQGQRTMEEALDMLGSWEDWDWDEHWGEWYLPSVADHGLSGDKRIYASEWKRMDDGNWVYVEQSESKQGKTLSS</sequence>
<keyword evidence="2" id="KW-1185">Reference proteome</keyword>
<comment type="caution">
    <text evidence="1">The sequence shown here is derived from an EMBL/GenBank/DDBJ whole genome shotgun (WGS) entry which is preliminary data.</text>
</comment>
<name>A0AAN6M4B4_9PLEO</name>
<dbReference type="Proteomes" id="UP001280581">
    <property type="component" value="Unassembled WGS sequence"/>
</dbReference>
<dbReference type="AlphaFoldDB" id="A0AAN6M4B4"/>